<feature type="domain" description="SHSP" evidence="4">
    <location>
        <begin position="45"/>
        <end position="154"/>
    </location>
</feature>
<name>A0A0K0E9D3_STRER</name>
<dbReference type="PANTHER" id="PTHR45640:SF13">
    <property type="entry name" value="HEAT SHOCK PROTEIN 22-RELATED"/>
    <property type="match status" value="1"/>
</dbReference>
<dbReference type="InterPro" id="IPR001436">
    <property type="entry name" value="Alpha-crystallin/sHSP_animal"/>
</dbReference>
<evidence type="ECO:0000259" key="4">
    <source>
        <dbReference type="PROSITE" id="PS01031"/>
    </source>
</evidence>
<dbReference type="GO" id="GO:0042026">
    <property type="term" value="P:protein refolding"/>
    <property type="evidence" value="ECO:0007669"/>
    <property type="project" value="TreeGrafter"/>
</dbReference>
<evidence type="ECO:0000313" key="7">
    <source>
        <dbReference type="WBParaSite" id="TCONS_00002838.p1"/>
    </source>
</evidence>
<dbReference type="AlphaFoldDB" id="A0A0K0E9D3"/>
<dbReference type="GO" id="GO:0005737">
    <property type="term" value="C:cytoplasm"/>
    <property type="evidence" value="ECO:0007669"/>
    <property type="project" value="TreeGrafter"/>
</dbReference>
<dbReference type="PROSITE" id="PS01031">
    <property type="entry name" value="SHSP"/>
    <property type="match status" value="1"/>
</dbReference>
<sequence length="154" mass="17812">MAGRWLRPFIRDPFAGMALREARKMYDDLDHAFMMPRYWCEKSLTDSHKFGQGCPEVVDNDKEFKVKMDVSHFTPEELKVTVRDKYLQVEGKHEEKSDEYGTIERSFVRKYALPSDMKEDDVTSELNKDGILTVGGVKSKAGEDKVKEISIKLN</sequence>
<keyword evidence="1" id="KW-0346">Stress response</keyword>
<dbReference type="GO" id="GO:0009408">
    <property type="term" value="P:response to heat"/>
    <property type="evidence" value="ECO:0007669"/>
    <property type="project" value="TreeGrafter"/>
</dbReference>
<dbReference type="Gene3D" id="2.60.40.790">
    <property type="match status" value="1"/>
</dbReference>
<dbReference type="Pfam" id="PF00011">
    <property type="entry name" value="HSP20"/>
    <property type="match status" value="1"/>
</dbReference>
<keyword evidence="5" id="KW-1185">Reference proteome</keyword>
<dbReference type="WBParaSite" id="SSTP_0000611600.1">
    <property type="protein sequence ID" value="SSTP_0000611600.1"/>
    <property type="gene ID" value="SSTP_0000611600"/>
</dbReference>
<dbReference type="InterPro" id="IPR008978">
    <property type="entry name" value="HSP20-like_chaperone"/>
</dbReference>
<comment type="similarity">
    <text evidence="2 3">Belongs to the small heat shock protein (HSP20) family.</text>
</comment>
<evidence type="ECO:0000313" key="6">
    <source>
        <dbReference type="WBParaSite" id="SSTP_0000611600.1"/>
    </source>
</evidence>
<evidence type="ECO:0000256" key="2">
    <source>
        <dbReference type="PROSITE-ProRule" id="PRU00285"/>
    </source>
</evidence>
<dbReference type="Proteomes" id="UP000035681">
    <property type="component" value="Unplaced"/>
</dbReference>
<evidence type="ECO:0000256" key="1">
    <source>
        <dbReference type="ARBA" id="ARBA00023016"/>
    </source>
</evidence>
<dbReference type="SUPFAM" id="SSF49764">
    <property type="entry name" value="HSP20-like chaperones"/>
    <property type="match status" value="1"/>
</dbReference>
<proteinExistence type="inferred from homology"/>
<protein>
    <submittedName>
        <fullName evidence="6 7">SHSP domain-containing protein</fullName>
    </submittedName>
</protein>
<accession>A0A0K0E9D3</accession>
<dbReference type="CDD" id="cd06526">
    <property type="entry name" value="metazoan_ACD"/>
    <property type="match status" value="1"/>
</dbReference>
<dbReference type="InterPro" id="IPR002068">
    <property type="entry name" value="A-crystallin/Hsp20_dom"/>
</dbReference>
<organism evidence="6">
    <name type="scientific">Strongyloides stercoralis</name>
    <name type="common">Threadworm</name>
    <dbReference type="NCBI Taxonomy" id="6248"/>
    <lineage>
        <taxon>Eukaryota</taxon>
        <taxon>Metazoa</taxon>
        <taxon>Ecdysozoa</taxon>
        <taxon>Nematoda</taxon>
        <taxon>Chromadorea</taxon>
        <taxon>Rhabditida</taxon>
        <taxon>Tylenchina</taxon>
        <taxon>Panagrolaimomorpha</taxon>
        <taxon>Strongyloidoidea</taxon>
        <taxon>Strongyloididae</taxon>
        <taxon>Strongyloides</taxon>
    </lineage>
</organism>
<dbReference type="PANTHER" id="PTHR45640">
    <property type="entry name" value="HEAT SHOCK PROTEIN HSP-12.2-RELATED"/>
    <property type="match status" value="1"/>
</dbReference>
<reference evidence="6" key="1">
    <citation type="submission" date="2015-08" db="UniProtKB">
        <authorList>
            <consortium name="WormBaseParasite"/>
        </authorList>
    </citation>
    <scope>IDENTIFICATION</scope>
</reference>
<dbReference type="STRING" id="6248.A0A0K0E9D3"/>
<dbReference type="PRINTS" id="PR00299">
    <property type="entry name" value="ACRYSTALLIN"/>
</dbReference>
<evidence type="ECO:0000256" key="3">
    <source>
        <dbReference type="RuleBase" id="RU003616"/>
    </source>
</evidence>
<dbReference type="WBParaSite" id="TCONS_00002838.p1">
    <property type="protein sequence ID" value="TCONS_00002838.p1"/>
    <property type="gene ID" value="XLOC_002633"/>
</dbReference>
<dbReference type="GO" id="GO:0051082">
    <property type="term" value="F:unfolded protein binding"/>
    <property type="evidence" value="ECO:0007669"/>
    <property type="project" value="TreeGrafter"/>
</dbReference>
<evidence type="ECO:0000313" key="5">
    <source>
        <dbReference type="Proteomes" id="UP000035681"/>
    </source>
</evidence>
<dbReference type="GO" id="GO:0005634">
    <property type="term" value="C:nucleus"/>
    <property type="evidence" value="ECO:0007669"/>
    <property type="project" value="TreeGrafter"/>
</dbReference>